<dbReference type="Pfam" id="PF13332">
    <property type="entry name" value="Fil_haemagg_2"/>
    <property type="match status" value="1"/>
</dbReference>
<evidence type="ECO:0000313" key="2">
    <source>
        <dbReference type="Proteomes" id="UP000297396"/>
    </source>
</evidence>
<accession>A0A4Y9JNS7</accession>
<protein>
    <recommendedName>
        <fullName evidence="3">Heme utilization protein</fullName>
    </recommendedName>
</protein>
<name>A0A4Y9JNS7_9PAST</name>
<dbReference type="EMBL" id="SPPA01000055">
    <property type="protein sequence ID" value="TFV07228.1"/>
    <property type="molecule type" value="Genomic_DNA"/>
</dbReference>
<comment type="caution">
    <text evidence="1">The sequence shown here is derived from an EMBL/GenBank/DDBJ whole genome shotgun (WGS) entry which is preliminary data.</text>
</comment>
<dbReference type="InterPro" id="IPR025157">
    <property type="entry name" value="Hemagglutinin_rpt"/>
</dbReference>
<feature type="non-terminal residue" evidence="1">
    <location>
        <position position="251"/>
    </location>
</feature>
<proteinExistence type="predicted"/>
<sequence>MDADKLHLSAPKGIEIKGVKDSHDNQTKEQSAGGNVGVFVGFNGNSYGIGLEAGVNVGRGNSNSSSNTYQNSVINVNKLETFSEEGALVLDAAVINAGRWEGVLKDVVFNSRQDTTRYKSEQMQAGASGSIAYGSGGGASVSMGYNNAKMNMAQVNEQTGVHVGKEGMDVTVLNHTQNNGGILTSDAPKSANRFSTGTYGESHIKNHSELKTRNISVSGGTGGFNPMGTLMSLPGNRNEREQSTTYATVGG</sequence>
<evidence type="ECO:0000313" key="1">
    <source>
        <dbReference type="EMBL" id="TFV07228.1"/>
    </source>
</evidence>
<dbReference type="RefSeq" id="WP_135058703.1">
    <property type="nucleotide sequence ID" value="NZ_JADGLC010000055.1"/>
</dbReference>
<dbReference type="GO" id="GO:0003824">
    <property type="term" value="F:catalytic activity"/>
    <property type="evidence" value="ECO:0007669"/>
    <property type="project" value="UniProtKB-ARBA"/>
</dbReference>
<evidence type="ECO:0008006" key="3">
    <source>
        <dbReference type="Google" id="ProtNLM"/>
    </source>
</evidence>
<gene>
    <name evidence="1" type="ORF">E4T80_12480</name>
</gene>
<reference evidence="1 2" key="1">
    <citation type="submission" date="2019-03" db="EMBL/GenBank/DDBJ databases">
        <title>Diversity of the mouse oral microbiome.</title>
        <authorList>
            <person name="Joseph S."/>
            <person name="Aduse-Opoku J."/>
            <person name="Curtis M."/>
            <person name="Wade W."/>
            <person name="Hashim A."/>
        </authorList>
    </citation>
    <scope>NUCLEOTIDE SEQUENCE [LARGE SCALE GENOMIC DNA]</scope>
    <source>
        <strain evidence="1 2">WT12</strain>
    </source>
</reference>
<dbReference type="AlphaFoldDB" id="A0A4Y9JNS7"/>
<organism evidence="1 2">
    <name type="scientific">Muribacter muris</name>
    <dbReference type="NCBI Taxonomy" id="67855"/>
    <lineage>
        <taxon>Bacteria</taxon>
        <taxon>Pseudomonadati</taxon>
        <taxon>Pseudomonadota</taxon>
        <taxon>Gammaproteobacteria</taxon>
        <taxon>Pasteurellales</taxon>
        <taxon>Pasteurellaceae</taxon>
        <taxon>Muribacter</taxon>
    </lineage>
</organism>
<dbReference type="OrthoDB" id="5691015at2"/>
<dbReference type="Proteomes" id="UP000297396">
    <property type="component" value="Unassembled WGS sequence"/>
</dbReference>